<evidence type="ECO:0000256" key="2">
    <source>
        <dbReference type="SAM" id="Phobius"/>
    </source>
</evidence>
<dbReference type="Pfam" id="PF01145">
    <property type="entry name" value="Band_7"/>
    <property type="match status" value="1"/>
</dbReference>
<dbReference type="RefSeq" id="WP_028764308.1">
    <property type="nucleotide sequence ID" value="NZ_BPEU01000010.1"/>
</dbReference>
<organism evidence="5 6">
    <name type="scientific">Shewanella colwelliana</name>
    <name type="common">Alteromonas colwelliana</name>
    <dbReference type="NCBI Taxonomy" id="23"/>
    <lineage>
        <taxon>Bacteria</taxon>
        <taxon>Pseudomonadati</taxon>
        <taxon>Pseudomonadota</taxon>
        <taxon>Gammaproteobacteria</taxon>
        <taxon>Alteromonadales</taxon>
        <taxon>Shewanellaceae</taxon>
        <taxon>Shewanella</taxon>
    </lineage>
</organism>
<keyword evidence="2" id="KW-0812">Transmembrane</keyword>
<dbReference type="Proteomes" id="UP000773469">
    <property type="component" value="Unassembled WGS sequence"/>
</dbReference>
<dbReference type="SUPFAM" id="SSF117892">
    <property type="entry name" value="Band 7/SPFH domain"/>
    <property type="match status" value="1"/>
</dbReference>
<comment type="caution">
    <text evidence="5">The sequence shown here is derived from an EMBL/GenBank/DDBJ whole genome shotgun (WGS) entry which is preliminary data.</text>
</comment>
<gene>
    <name evidence="5" type="ORF">BEL05_18630</name>
    <name evidence="4" type="ORF">TUM3794_17200</name>
</gene>
<dbReference type="Proteomes" id="UP000095230">
    <property type="component" value="Unassembled WGS sequence"/>
</dbReference>
<evidence type="ECO:0000313" key="5">
    <source>
        <dbReference type="EMBL" id="OEG71981.1"/>
    </source>
</evidence>
<feature type="transmembrane region" description="Helical" evidence="2">
    <location>
        <begin position="20"/>
        <end position="38"/>
    </location>
</feature>
<dbReference type="InterPro" id="IPR001107">
    <property type="entry name" value="Band_7"/>
</dbReference>
<keyword evidence="2" id="KW-1133">Transmembrane helix</keyword>
<accession>A0A1E5IN76</accession>
<evidence type="ECO:0000313" key="6">
    <source>
        <dbReference type="Proteomes" id="UP000095230"/>
    </source>
</evidence>
<dbReference type="EMBL" id="BPEU01000010">
    <property type="protein sequence ID" value="GIU40096.1"/>
    <property type="molecule type" value="Genomic_DNA"/>
</dbReference>
<protein>
    <recommendedName>
        <fullName evidence="3">Band 7 domain-containing protein</fullName>
    </recommendedName>
</protein>
<proteinExistence type="predicted"/>
<evidence type="ECO:0000313" key="7">
    <source>
        <dbReference type="Proteomes" id="UP000773469"/>
    </source>
</evidence>
<reference evidence="4 7" key="2">
    <citation type="submission" date="2021-05" db="EMBL/GenBank/DDBJ databases">
        <title>Molecular characterization for Shewanella algae harboring chromosomal blaOXA-55-like strains isolated from clinical and environment sample.</title>
        <authorList>
            <person name="Ohama Y."/>
            <person name="Aoki K."/>
            <person name="Harada S."/>
            <person name="Moriya K."/>
            <person name="Ishii Y."/>
            <person name="Tateda K."/>
        </authorList>
    </citation>
    <scope>NUCLEOTIDE SEQUENCE [LARGE SCALE GENOMIC DNA]</scope>
    <source>
        <strain evidence="4 7">MBTL60-118</strain>
    </source>
</reference>
<evidence type="ECO:0000259" key="3">
    <source>
        <dbReference type="SMART" id="SM00244"/>
    </source>
</evidence>
<comment type="subcellular location">
    <subcellularLocation>
        <location evidence="1">Membrane</location>
        <topology evidence="1">Single-pass membrane protein</topology>
    </subcellularLocation>
</comment>
<keyword evidence="7" id="KW-1185">Reference proteome</keyword>
<dbReference type="STRING" id="23.BEL05_18630"/>
<reference evidence="5 6" key="1">
    <citation type="submission" date="2016-07" db="EMBL/GenBank/DDBJ databases">
        <title>Whole-genome of two Shewanella species isolated from a digestive organ of sea cucumber Apostichopus japonicus Selenka 1867.</title>
        <authorList>
            <person name="Hong H.-H."/>
            <person name="Choi H."/>
            <person name="Cheon S."/>
            <person name="Oh J.-S."/>
            <person name="Lee H.-G."/>
            <person name="Park C."/>
        </authorList>
    </citation>
    <scope>NUCLEOTIDE SEQUENCE [LARGE SCALE GENOMIC DNA]</scope>
    <source>
        <strain evidence="5 6">CSB03KR</strain>
    </source>
</reference>
<dbReference type="InterPro" id="IPR036013">
    <property type="entry name" value="Band_7/SPFH_dom_sf"/>
</dbReference>
<dbReference type="PANTHER" id="PTHR42911:SF2">
    <property type="entry name" value="PROHIBITIN FAMILY PROTEIN"/>
    <property type="match status" value="1"/>
</dbReference>
<dbReference type="SMART" id="SM00244">
    <property type="entry name" value="PHB"/>
    <property type="match status" value="1"/>
</dbReference>
<dbReference type="EMBL" id="MCBT01000049">
    <property type="protein sequence ID" value="OEG71981.1"/>
    <property type="molecule type" value="Genomic_DNA"/>
</dbReference>
<dbReference type="PANTHER" id="PTHR42911">
    <property type="entry name" value="MODULATOR OF FTSH PROTEASE HFLC"/>
    <property type="match status" value="1"/>
</dbReference>
<dbReference type="InterPro" id="IPR000163">
    <property type="entry name" value="Prohibitin"/>
</dbReference>
<dbReference type="Gene3D" id="3.30.479.30">
    <property type="entry name" value="Band 7 domain"/>
    <property type="match status" value="1"/>
</dbReference>
<dbReference type="AlphaFoldDB" id="A0A1E5IN76"/>
<dbReference type="OrthoDB" id="9812991at2"/>
<dbReference type="CDD" id="cd03401">
    <property type="entry name" value="SPFH_prohibitin"/>
    <property type="match status" value="1"/>
</dbReference>
<evidence type="ECO:0000313" key="4">
    <source>
        <dbReference type="EMBL" id="GIU40096.1"/>
    </source>
</evidence>
<name>A0A1E5IN76_SHECO</name>
<feature type="domain" description="Band 7" evidence="3">
    <location>
        <begin position="32"/>
        <end position="194"/>
    </location>
</feature>
<dbReference type="GO" id="GO:0016020">
    <property type="term" value="C:membrane"/>
    <property type="evidence" value="ECO:0007669"/>
    <property type="project" value="UniProtKB-SubCell"/>
</dbReference>
<evidence type="ECO:0000256" key="1">
    <source>
        <dbReference type="ARBA" id="ARBA00004167"/>
    </source>
</evidence>
<keyword evidence="2" id="KW-0472">Membrane</keyword>
<sequence>MLQQTTKIGQWLKLSNLFKTLPIILLIIAVFNSYFIVIEGHVGVVKRFGEAKDQQNPGLHFKIPFIETVEMIEVRTRKNAEKMASSTKEQMPVTIEVSVNWTVNKEAALDLFKRYGGLTQFEQRILDPRFRSATKDTIPQFEAEQLIQDRASAIQGIERRLAEEMAGFPVIVDNIQIENIILPQKYINSIEIKQTEKNLAAAEEHKLERQRLEALRAVNTADAKAKGILKVAEAEAQSILLKGMAEAQAIEAKAKALKNNPLIVKLTEAQAWDGKLPTTMMGEGVMPIMDIRQIEESK</sequence>